<dbReference type="AlphaFoldDB" id="A0A3E2VPP2"/>
<dbReference type="InterPro" id="IPR036162">
    <property type="entry name" value="Resolvase-like_N_sf"/>
</dbReference>
<feature type="domain" description="Resolvase/invertase-type recombinase catalytic" evidence="1">
    <location>
        <begin position="9"/>
        <end position="159"/>
    </location>
</feature>
<dbReference type="Pfam" id="PF00239">
    <property type="entry name" value="Resolvase"/>
    <property type="match status" value="1"/>
</dbReference>
<evidence type="ECO:0000259" key="1">
    <source>
        <dbReference type="PROSITE" id="PS51736"/>
    </source>
</evidence>
<dbReference type="Gene3D" id="3.40.50.1390">
    <property type="entry name" value="Resolvase, N-terminal catalytic domain"/>
    <property type="match status" value="1"/>
</dbReference>
<evidence type="ECO:0000313" key="4">
    <source>
        <dbReference type="Proteomes" id="UP000260025"/>
    </source>
</evidence>
<sequence>MKKSNELPKSIIYSRYSSTNQREESIDSQIRIINTFAKSKYNIIKTYIDSAQSATTDNRESFQQMINDVKSGNLPDVKFLLVSKRDRFARNRYDMAYYKNILAKAGISIVSATEHLDDSPESVILESVLDGMSEYYSLNLGRECIKGLKENAYTCRTTGSTPPLGLKVNKDTLKFEIDEPNADAIRLLFKRFVEDGWSYQLICDELNAKGFRTTRGNLFNSKSTLIDYLNNEKYVGRLTYLKSKKDPLTGKRTCKRNYNRDEIIVVENAIPAIIDEETFNRAQEILKYRKRNASSFRTTNKMNMLVGKVICGKCGSHMNINTRKSGKNKEYYSTYRCSAKKEKMAKRCDNRELSATHLERYVISQLMFYLKQDTIVDRITDMLNEVLEHEFDSHDSEISQVNQQLMNVDVKIKNTTNAIAEGGVSLPSLVESLRALEDDKAMLKKRLHEINSAVPVFKKIDRNEVLELIEKAKEYMLSENDELIRSVINLFIEKINVGENGVEIIYYLHPFSYISHELWKTYVTRQELISYKGFSPKIMKGRWSRKAIISLSESKPTLARLISLVA</sequence>
<dbReference type="InterPro" id="IPR038109">
    <property type="entry name" value="DNA_bind_recomb_sf"/>
</dbReference>
<feature type="domain" description="Recombinase" evidence="2">
    <location>
        <begin position="163"/>
        <end position="292"/>
    </location>
</feature>
<organism evidence="3 4">
    <name type="scientific">Clostridium innocuum</name>
    <dbReference type="NCBI Taxonomy" id="1522"/>
    <lineage>
        <taxon>Bacteria</taxon>
        <taxon>Bacillati</taxon>
        <taxon>Bacillota</taxon>
        <taxon>Clostridia</taxon>
        <taxon>Eubacteriales</taxon>
        <taxon>Clostridiaceae</taxon>
        <taxon>Clostridium</taxon>
    </lineage>
</organism>
<dbReference type="Pfam" id="PF07508">
    <property type="entry name" value="Recombinase"/>
    <property type="match status" value="1"/>
</dbReference>
<name>A0A3E2VPP2_CLOIN</name>
<dbReference type="InterPro" id="IPR025827">
    <property type="entry name" value="Zn_ribbon_recom_dom"/>
</dbReference>
<dbReference type="InterPro" id="IPR006119">
    <property type="entry name" value="Resolv_N"/>
</dbReference>
<dbReference type="Pfam" id="PF13408">
    <property type="entry name" value="Zn_ribbon_recom"/>
    <property type="match status" value="1"/>
</dbReference>
<dbReference type="PROSITE" id="PS51737">
    <property type="entry name" value="RECOMBINASE_DNA_BIND"/>
    <property type="match status" value="1"/>
</dbReference>
<dbReference type="GO" id="GO:0003677">
    <property type="term" value="F:DNA binding"/>
    <property type="evidence" value="ECO:0007669"/>
    <property type="project" value="InterPro"/>
</dbReference>
<dbReference type="RefSeq" id="WP_117444156.1">
    <property type="nucleotide sequence ID" value="NZ_JAJFEN010000010.1"/>
</dbReference>
<dbReference type="PANTHER" id="PTHR30461">
    <property type="entry name" value="DNA-INVERTASE FROM LAMBDOID PROPHAGE"/>
    <property type="match status" value="1"/>
</dbReference>
<dbReference type="CDD" id="cd00338">
    <property type="entry name" value="Ser_Recombinase"/>
    <property type="match status" value="1"/>
</dbReference>
<dbReference type="SUPFAM" id="SSF53041">
    <property type="entry name" value="Resolvase-like"/>
    <property type="match status" value="1"/>
</dbReference>
<dbReference type="EMBL" id="QVEV01000030">
    <property type="protein sequence ID" value="RGC12469.1"/>
    <property type="molecule type" value="Genomic_DNA"/>
</dbReference>
<proteinExistence type="predicted"/>
<gene>
    <name evidence="3" type="ORF">DXA38_16635</name>
</gene>
<dbReference type="PANTHER" id="PTHR30461:SF23">
    <property type="entry name" value="DNA RECOMBINASE-RELATED"/>
    <property type="match status" value="1"/>
</dbReference>
<dbReference type="InterPro" id="IPR050639">
    <property type="entry name" value="SSR_resolvase"/>
</dbReference>
<accession>A0A3E2VPP2</accession>
<dbReference type="SMART" id="SM00857">
    <property type="entry name" value="Resolvase"/>
    <property type="match status" value="1"/>
</dbReference>
<evidence type="ECO:0000259" key="2">
    <source>
        <dbReference type="PROSITE" id="PS51737"/>
    </source>
</evidence>
<reference evidence="3 4" key="1">
    <citation type="submission" date="2018-08" db="EMBL/GenBank/DDBJ databases">
        <title>A genome reference for cultivated species of the human gut microbiota.</title>
        <authorList>
            <person name="Zou Y."/>
            <person name="Xue W."/>
            <person name="Luo G."/>
        </authorList>
    </citation>
    <scope>NUCLEOTIDE SEQUENCE [LARGE SCALE GENOMIC DNA]</scope>
    <source>
        <strain evidence="3 4">OF01-2LB</strain>
    </source>
</reference>
<dbReference type="Proteomes" id="UP000260025">
    <property type="component" value="Unassembled WGS sequence"/>
</dbReference>
<protein>
    <submittedName>
        <fullName evidence="3">Recombinase family protein</fullName>
    </submittedName>
</protein>
<dbReference type="Gene3D" id="3.90.1750.20">
    <property type="entry name" value="Putative Large Serine Recombinase, Chain B, Domain 2"/>
    <property type="match status" value="1"/>
</dbReference>
<evidence type="ECO:0000313" key="3">
    <source>
        <dbReference type="EMBL" id="RGC12469.1"/>
    </source>
</evidence>
<dbReference type="InterPro" id="IPR011109">
    <property type="entry name" value="DNA_bind_recombinase_dom"/>
</dbReference>
<dbReference type="PROSITE" id="PS51736">
    <property type="entry name" value="RECOMBINASES_3"/>
    <property type="match status" value="1"/>
</dbReference>
<dbReference type="OrthoDB" id="9784557at2"/>
<dbReference type="GO" id="GO:0000150">
    <property type="term" value="F:DNA strand exchange activity"/>
    <property type="evidence" value="ECO:0007669"/>
    <property type="project" value="InterPro"/>
</dbReference>
<comment type="caution">
    <text evidence="3">The sequence shown here is derived from an EMBL/GenBank/DDBJ whole genome shotgun (WGS) entry which is preliminary data.</text>
</comment>